<gene>
    <name evidence="1" type="ORF">LCGC14_1184560</name>
</gene>
<dbReference type="AlphaFoldDB" id="A0A0F9P429"/>
<reference evidence="1" key="1">
    <citation type="journal article" date="2015" name="Nature">
        <title>Complex archaea that bridge the gap between prokaryotes and eukaryotes.</title>
        <authorList>
            <person name="Spang A."/>
            <person name="Saw J.H."/>
            <person name="Jorgensen S.L."/>
            <person name="Zaremba-Niedzwiedzka K."/>
            <person name="Martijn J."/>
            <person name="Lind A.E."/>
            <person name="van Eijk R."/>
            <person name="Schleper C."/>
            <person name="Guy L."/>
            <person name="Ettema T.J."/>
        </authorList>
    </citation>
    <scope>NUCLEOTIDE SEQUENCE</scope>
</reference>
<accession>A0A0F9P429</accession>
<organism evidence="1">
    <name type="scientific">marine sediment metagenome</name>
    <dbReference type="NCBI Taxonomy" id="412755"/>
    <lineage>
        <taxon>unclassified sequences</taxon>
        <taxon>metagenomes</taxon>
        <taxon>ecological metagenomes</taxon>
    </lineage>
</organism>
<dbReference type="EMBL" id="LAZR01005960">
    <property type="protein sequence ID" value="KKM95795.1"/>
    <property type="molecule type" value="Genomic_DNA"/>
</dbReference>
<evidence type="ECO:0000313" key="1">
    <source>
        <dbReference type="EMBL" id="KKM95795.1"/>
    </source>
</evidence>
<sequence>MVATLTEPLILGEVTMSPQYNPDPTTVSAFFYMFEKGDYLFDVGEGKPFEGVNQKGEPNAGVRFPLICSDVLEGDSGGKGKKQMFTCYIHTDGAVQFSKRFQMACLGYEATSEGEAKFDKETKGEDWKVDPNPEAPYLGEMWKKLTGSTLIMHCSTKLNDDGQKQQQWDGFSPLSDA</sequence>
<name>A0A0F9P429_9ZZZZ</name>
<proteinExistence type="predicted"/>
<comment type="caution">
    <text evidence="1">The sequence shown here is derived from an EMBL/GenBank/DDBJ whole genome shotgun (WGS) entry which is preliminary data.</text>
</comment>
<protein>
    <submittedName>
        <fullName evidence="1">Uncharacterized protein</fullName>
    </submittedName>
</protein>